<organism evidence="3 4">
    <name type="scientific">Schistosoma curassoni</name>
    <dbReference type="NCBI Taxonomy" id="6186"/>
    <lineage>
        <taxon>Eukaryota</taxon>
        <taxon>Metazoa</taxon>
        <taxon>Spiralia</taxon>
        <taxon>Lophotrochozoa</taxon>
        <taxon>Platyhelminthes</taxon>
        <taxon>Trematoda</taxon>
        <taxon>Digenea</taxon>
        <taxon>Strigeidida</taxon>
        <taxon>Schistosomatoidea</taxon>
        <taxon>Schistosomatidae</taxon>
        <taxon>Schistosoma</taxon>
    </lineage>
</organism>
<evidence type="ECO:0000313" key="4">
    <source>
        <dbReference type="Proteomes" id="UP000279833"/>
    </source>
</evidence>
<gene>
    <name evidence="3" type="ORF">SCUD_LOCUS3567</name>
</gene>
<dbReference type="EMBL" id="UZAK01004102">
    <property type="protein sequence ID" value="VDO82851.1"/>
    <property type="molecule type" value="Genomic_DNA"/>
</dbReference>
<reference evidence="3 4" key="1">
    <citation type="submission" date="2018-11" db="EMBL/GenBank/DDBJ databases">
        <authorList>
            <consortium name="Pathogen Informatics"/>
        </authorList>
    </citation>
    <scope>NUCLEOTIDE SEQUENCE [LARGE SCALE GENOMIC DNA]</scope>
    <source>
        <strain>Dakar</strain>
        <strain evidence="4">Senegal</strain>
    </source>
</reference>
<dbReference type="AlphaFoldDB" id="A0A3P7Y6X1"/>
<dbReference type="Gene3D" id="3.40.50.720">
    <property type="entry name" value="NAD(P)-binding Rossmann-like Domain"/>
    <property type="match status" value="1"/>
</dbReference>
<feature type="domain" description="Reverse transcriptase" evidence="1">
    <location>
        <begin position="158"/>
        <end position="230"/>
    </location>
</feature>
<sequence>MGLYLIETLQLAHHSINRTCSSLRINKPAETNSRYVVLEINNHVFTEELGECDKVESLLSLKPGVTPVFRPKRPVPHAALPIVEQELERLQRSGIIEPVNFCDWAASIVIVKKPNLSIRLCADYSTGLNESLEARQYSLPLPELLAKLNGGKFRFAVKTTPSIFEQVMDIILQDIPGTAAYLDEILIIGTDYADIKNKVDTVLRRIADYGLRLRAENCNFYMEQVRYLEFMIYKNGRKPNPENIEVIKSMPPATDVSTLRSFLGMLDEFVVLSNPEFLAEGTAVNDLCNPDRILIGGDSHSSSGKLAIEMLRWIYLHWVPAERILITSTWSSELSKLVIYFHNNHMLTIDRL</sequence>
<dbReference type="Pfam" id="PF03721">
    <property type="entry name" value="UDPG_MGDP_dh_N"/>
    <property type="match status" value="1"/>
</dbReference>
<dbReference type="GO" id="GO:0016616">
    <property type="term" value="F:oxidoreductase activity, acting on the CH-OH group of donors, NAD or NADP as acceptor"/>
    <property type="evidence" value="ECO:0007669"/>
    <property type="project" value="InterPro"/>
</dbReference>
<dbReference type="PANTHER" id="PTHR37984">
    <property type="entry name" value="PROTEIN CBG26694"/>
    <property type="match status" value="1"/>
</dbReference>
<dbReference type="Gene3D" id="3.10.10.10">
    <property type="entry name" value="HIV Type 1 Reverse Transcriptase, subunit A, domain 1"/>
    <property type="match status" value="1"/>
</dbReference>
<accession>A0A3P7Y6X1</accession>
<proteinExistence type="predicted"/>
<protein>
    <recommendedName>
        <fullName evidence="5">Reverse transcriptase domain-containing protein</fullName>
    </recommendedName>
</protein>
<dbReference type="PANTHER" id="PTHR37984:SF5">
    <property type="entry name" value="PROTEIN NYNRIN-LIKE"/>
    <property type="match status" value="1"/>
</dbReference>
<dbReference type="GO" id="GO:0051287">
    <property type="term" value="F:NAD binding"/>
    <property type="evidence" value="ECO:0007669"/>
    <property type="project" value="InterPro"/>
</dbReference>
<dbReference type="SUPFAM" id="SSF56672">
    <property type="entry name" value="DNA/RNA polymerases"/>
    <property type="match status" value="1"/>
</dbReference>
<evidence type="ECO:0000313" key="3">
    <source>
        <dbReference type="EMBL" id="VDO82851.1"/>
    </source>
</evidence>
<feature type="domain" description="UDP-glucose/GDP-mannose dehydrogenase N-terminal" evidence="2">
    <location>
        <begin position="268"/>
        <end position="303"/>
    </location>
</feature>
<dbReference type="InterPro" id="IPR000477">
    <property type="entry name" value="RT_dom"/>
</dbReference>
<dbReference type="InterPro" id="IPR050951">
    <property type="entry name" value="Retrovirus_Pol_polyprotein"/>
</dbReference>
<evidence type="ECO:0000259" key="2">
    <source>
        <dbReference type="Pfam" id="PF03721"/>
    </source>
</evidence>
<name>A0A3P7Y6X1_9TREM</name>
<evidence type="ECO:0008006" key="5">
    <source>
        <dbReference type="Google" id="ProtNLM"/>
    </source>
</evidence>
<dbReference type="Proteomes" id="UP000279833">
    <property type="component" value="Unassembled WGS sequence"/>
</dbReference>
<dbReference type="Pfam" id="PF00078">
    <property type="entry name" value="RVT_1"/>
    <property type="match status" value="1"/>
</dbReference>
<dbReference type="InterPro" id="IPR043502">
    <property type="entry name" value="DNA/RNA_pol_sf"/>
</dbReference>
<keyword evidence="4" id="KW-1185">Reference proteome</keyword>
<evidence type="ECO:0000259" key="1">
    <source>
        <dbReference type="Pfam" id="PF00078"/>
    </source>
</evidence>
<dbReference type="InterPro" id="IPR001732">
    <property type="entry name" value="UDP-Glc/GDP-Man_DH_N"/>
</dbReference>